<dbReference type="GO" id="GO:0015935">
    <property type="term" value="C:small ribosomal subunit"/>
    <property type="evidence" value="ECO:0007669"/>
    <property type="project" value="TreeGrafter"/>
</dbReference>
<gene>
    <name evidence="6" type="primary">rps13</name>
</gene>
<geneLocation type="mitochondrion" evidence="6"/>
<reference evidence="6" key="1">
    <citation type="submission" date="2020-01" db="EMBL/GenBank/DDBJ databases">
        <authorList>
            <person name="Liu L."/>
        </authorList>
    </citation>
    <scope>NUCLEOTIDE SEQUENCE</scope>
    <source>
        <strain evidence="6">ICE-H</strain>
    </source>
</reference>
<dbReference type="Gene3D" id="4.10.910.10">
    <property type="entry name" value="30s ribosomal protein s13, domain 2"/>
    <property type="match status" value="1"/>
</dbReference>
<dbReference type="PANTHER" id="PTHR10871:SF1">
    <property type="entry name" value="SMALL RIBOSOMAL SUBUNIT PROTEIN US13M"/>
    <property type="match status" value="1"/>
</dbReference>
<dbReference type="Pfam" id="PF00416">
    <property type="entry name" value="Ribosomal_S13"/>
    <property type="match status" value="1"/>
</dbReference>
<name>A0A6G7IW42_PHATR</name>
<organism evidence="6">
    <name type="scientific">Phaeodactylum tricornutum</name>
    <name type="common">Diatom</name>
    <dbReference type="NCBI Taxonomy" id="2850"/>
    <lineage>
        <taxon>Eukaryota</taxon>
        <taxon>Sar</taxon>
        <taxon>Stramenopiles</taxon>
        <taxon>Ochrophyta</taxon>
        <taxon>Bacillariophyta</taxon>
        <taxon>Bacillariophyceae</taxon>
        <taxon>Bacillariophycidae</taxon>
        <taxon>Naviculales</taxon>
        <taxon>Phaeodactylaceae</taxon>
        <taxon>Phaeodactylum</taxon>
    </lineage>
</organism>
<dbReference type="PROSITE" id="PS50159">
    <property type="entry name" value="RIBOSOMAL_S13_2"/>
    <property type="match status" value="1"/>
</dbReference>
<dbReference type="GO" id="GO:0005739">
    <property type="term" value="C:mitochondrion"/>
    <property type="evidence" value="ECO:0007669"/>
    <property type="project" value="TreeGrafter"/>
</dbReference>
<dbReference type="PANTHER" id="PTHR10871">
    <property type="entry name" value="30S RIBOSOMAL PROTEIN S13/40S RIBOSOMAL PROTEIN S18"/>
    <property type="match status" value="1"/>
</dbReference>
<evidence type="ECO:0000256" key="2">
    <source>
        <dbReference type="ARBA" id="ARBA00022980"/>
    </source>
</evidence>
<keyword evidence="2 4" id="KW-0689">Ribosomal protein</keyword>
<evidence type="ECO:0000256" key="1">
    <source>
        <dbReference type="ARBA" id="ARBA00008080"/>
    </source>
</evidence>
<dbReference type="InterPro" id="IPR010979">
    <property type="entry name" value="Ribosomal_uS13-like_H2TH"/>
</dbReference>
<evidence type="ECO:0000256" key="4">
    <source>
        <dbReference type="RuleBase" id="RU003830"/>
    </source>
</evidence>
<dbReference type="GO" id="GO:0003735">
    <property type="term" value="F:structural constituent of ribosome"/>
    <property type="evidence" value="ECO:0007669"/>
    <property type="project" value="InterPro"/>
</dbReference>
<proteinExistence type="inferred from homology"/>
<keyword evidence="3 4" id="KW-0687">Ribonucleoprotein</keyword>
<dbReference type="InterPro" id="IPR001892">
    <property type="entry name" value="Ribosomal_uS13"/>
</dbReference>
<dbReference type="InterPro" id="IPR027437">
    <property type="entry name" value="Rbsml_uS13_C"/>
</dbReference>
<evidence type="ECO:0000256" key="3">
    <source>
        <dbReference type="ARBA" id="ARBA00023274"/>
    </source>
</evidence>
<dbReference type="EMBL" id="MN956530">
    <property type="protein sequence ID" value="QII42408.1"/>
    <property type="molecule type" value="Genomic_DNA"/>
</dbReference>
<dbReference type="AlphaFoldDB" id="A0A6G7IW42"/>
<feature type="region of interest" description="Disordered" evidence="5">
    <location>
        <begin position="96"/>
        <end position="116"/>
    </location>
</feature>
<evidence type="ECO:0000313" key="6">
    <source>
        <dbReference type="EMBL" id="QII42408.1"/>
    </source>
</evidence>
<dbReference type="SUPFAM" id="SSF46946">
    <property type="entry name" value="S13-like H2TH domain"/>
    <property type="match status" value="1"/>
</dbReference>
<keyword evidence="6" id="KW-0496">Mitochondrion</keyword>
<dbReference type="GO" id="GO:0006412">
    <property type="term" value="P:translation"/>
    <property type="evidence" value="ECO:0007669"/>
    <property type="project" value="InterPro"/>
</dbReference>
<accession>A0A6G7IW42</accession>
<protein>
    <submittedName>
        <fullName evidence="6">Ribosomal protein S13</fullName>
    </submittedName>
</protein>
<dbReference type="Gene3D" id="1.10.8.50">
    <property type="match status" value="1"/>
</dbReference>
<sequence>MVYLFGSELPDNKSIFFSLRYAYGIGKGNSSSLCKKLGFSKNLKVRNLSKEHINKLIKIMEVLKIEVAGDLKKSKLFISKTLASIKSYRGLRKNQGLPVRGQRTHTNARTARKRKF</sequence>
<dbReference type="GO" id="GO:0003723">
    <property type="term" value="F:RNA binding"/>
    <property type="evidence" value="ECO:0007669"/>
    <property type="project" value="InterPro"/>
</dbReference>
<evidence type="ECO:0000256" key="5">
    <source>
        <dbReference type="SAM" id="MobiDB-lite"/>
    </source>
</evidence>
<dbReference type="PIRSF" id="PIRSF002134">
    <property type="entry name" value="Ribosomal_S13"/>
    <property type="match status" value="1"/>
</dbReference>
<comment type="similarity">
    <text evidence="1 4">Belongs to the universal ribosomal protein uS13 family.</text>
</comment>